<feature type="transmembrane region" description="Helical" evidence="2">
    <location>
        <begin position="63"/>
        <end position="82"/>
    </location>
</feature>
<organism evidence="3 4">
    <name type="scientific">Friedmanniomyces endolithicus</name>
    <dbReference type="NCBI Taxonomy" id="329885"/>
    <lineage>
        <taxon>Eukaryota</taxon>
        <taxon>Fungi</taxon>
        <taxon>Dikarya</taxon>
        <taxon>Ascomycota</taxon>
        <taxon>Pezizomycotina</taxon>
        <taxon>Dothideomycetes</taxon>
        <taxon>Dothideomycetidae</taxon>
        <taxon>Mycosphaerellales</taxon>
        <taxon>Teratosphaeriaceae</taxon>
        <taxon>Friedmanniomyces</taxon>
    </lineage>
</organism>
<feature type="transmembrane region" description="Helical" evidence="2">
    <location>
        <begin position="133"/>
        <end position="153"/>
    </location>
</feature>
<dbReference type="EMBL" id="JAUJLE010000275">
    <property type="protein sequence ID" value="KAK0963516.1"/>
    <property type="molecule type" value="Genomic_DNA"/>
</dbReference>
<keyword evidence="2" id="KW-0472">Membrane</keyword>
<reference evidence="3" key="1">
    <citation type="submission" date="2023-06" db="EMBL/GenBank/DDBJ databases">
        <title>Black Yeasts Isolated from many extreme environments.</title>
        <authorList>
            <person name="Coleine C."/>
            <person name="Stajich J.E."/>
            <person name="Selbmann L."/>
        </authorList>
    </citation>
    <scope>NUCLEOTIDE SEQUENCE</scope>
    <source>
        <strain evidence="3">CCFEE 5200</strain>
    </source>
</reference>
<keyword evidence="2" id="KW-0812">Transmembrane</keyword>
<evidence type="ECO:0000313" key="3">
    <source>
        <dbReference type="EMBL" id="KAK0963516.1"/>
    </source>
</evidence>
<keyword evidence="4" id="KW-1185">Reference proteome</keyword>
<protein>
    <submittedName>
        <fullName evidence="3">Uncharacterized protein</fullName>
    </submittedName>
</protein>
<proteinExistence type="predicted"/>
<evidence type="ECO:0000256" key="2">
    <source>
        <dbReference type="SAM" id="Phobius"/>
    </source>
</evidence>
<sequence>MADCKELEDGLSPSDKCRQQPQEQGQQPQQQQQHLQDLLSRLHKLEFAVYADDHPFLDPLPAIPIWLAAVIFSLFVTLGNKFRAHPFDEASTAAAWALGVGCVMLVLNTGGFWSLDWMAARSGPDSKERQILLVLRSILSIGMLLLGVLMVWINPL</sequence>
<dbReference type="Proteomes" id="UP001175353">
    <property type="component" value="Unassembled WGS sequence"/>
</dbReference>
<feature type="region of interest" description="Disordered" evidence="1">
    <location>
        <begin position="1"/>
        <end position="31"/>
    </location>
</feature>
<dbReference type="AlphaFoldDB" id="A0AAN6K4F1"/>
<comment type="caution">
    <text evidence="3">The sequence shown here is derived from an EMBL/GenBank/DDBJ whole genome shotgun (WGS) entry which is preliminary data.</text>
</comment>
<evidence type="ECO:0000256" key="1">
    <source>
        <dbReference type="SAM" id="MobiDB-lite"/>
    </source>
</evidence>
<feature type="compositionally biased region" description="Low complexity" evidence="1">
    <location>
        <begin position="19"/>
        <end position="31"/>
    </location>
</feature>
<evidence type="ECO:0000313" key="4">
    <source>
        <dbReference type="Proteomes" id="UP001175353"/>
    </source>
</evidence>
<keyword evidence="2" id="KW-1133">Transmembrane helix</keyword>
<feature type="transmembrane region" description="Helical" evidence="2">
    <location>
        <begin position="94"/>
        <end position="113"/>
    </location>
</feature>
<gene>
    <name evidence="3" type="ORF">LTR91_018937</name>
</gene>
<name>A0AAN6K4F1_9PEZI</name>
<accession>A0AAN6K4F1</accession>